<reference evidence="1 2" key="1">
    <citation type="journal article" date="2017" name="Front. Microbiol.">
        <title>Comparative Genomic Analysis of the Class Epsilonproteobacteria and Proposed Reclassification to Epsilonbacteraeota (phyl. nov.).</title>
        <authorList>
            <person name="Waite D.W."/>
            <person name="Vanwonterghem I."/>
            <person name="Rinke C."/>
            <person name="Parks D.H."/>
            <person name="Zhang Y."/>
            <person name="Takai K."/>
            <person name="Sievert S.M."/>
            <person name="Simon J."/>
            <person name="Campbell B.J."/>
            <person name="Hanson T.E."/>
            <person name="Woyke T."/>
            <person name="Klotz M.G."/>
            <person name="Hugenholtz P."/>
        </authorList>
    </citation>
    <scope>NUCLEOTIDE SEQUENCE [LARGE SCALE GENOMIC DNA]</scope>
    <source>
        <strain evidence="1">UBA11420</strain>
    </source>
</reference>
<dbReference type="Gene3D" id="3.30.70.260">
    <property type="match status" value="1"/>
</dbReference>
<dbReference type="SUPFAM" id="SSF117991">
    <property type="entry name" value="YbeD/HP0495-like"/>
    <property type="match status" value="1"/>
</dbReference>
<dbReference type="AlphaFoldDB" id="A0A2D3WBF2"/>
<sequence length="85" mass="10113">METTPELQLDYPCHWEYKLVLDAKHDIRAIVTELLEERVHEIAKSQKSKQGNYVSYTLRVLVHGTDDRKMLYHLLKAHQHIKFVL</sequence>
<dbReference type="InterPro" id="IPR027471">
    <property type="entry name" value="YbeD-like_sf"/>
</dbReference>
<dbReference type="RefSeq" id="WP_039676210.1">
    <property type="nucleotide sequence ID" value="NZ_AP014724.1"/>
</dbReference>
<dbReference type="Pfam" id="PF04359">
    <property type="entry name" value="DUF493"/>
    <property type="match status" value="1"/>
</dbReference>
<proteinExistence type="predicted"/>
<organism evidence="1 2">
    <name type="scientific">Sulfurospirillum cavolei</name>
    <dbReference type="NCBI Taxonomy" id="366522"/>
    <lineage>
        <taxon>Bacteria</taxon>
        <taxon>Pseudomonadati</taxon>
        <taxon>Campylobacterota</taxon>
        <taxon>Epsilonproteobacteria</taxon>
        <taxon>Campylobacterales</taxon>
        <taxon>Sulfurospirillaceae</taxon>
        <taxon>Sulfurospirillum</taxon>
    </lineage>
</organism>
<comment type="caution">
    <text evidence="1">The sequence shown here is derived from an EMBL/GenBank/DDBJ whole genome shotgun (WGS) entry which is preliminary data.</text>
</comment>
<dbReference type="STRING" id="366522.GCA_001548055_00058"/>
<accession>A0A2D3WBF2</accession>
<gene>
    <name evidence="1" type="ORF">CFH80_00650</name>
</gene>
<dbReference type="EMBL" id="DLUG01000021">
    <property type="protein sequence ID" value="DAB37235.1"/>
    <property type="molecule type" value="Genomic_DNA"/>
</dbReference>
<evidence type="ECO:0000313" key="2">
    <source>
        <dbReference type="Proteomes" id="UP000231638"/>
    </source>
</evidence>
<name>A0A2D3WBF2_9BACT</name>
<protein>
    <submittedName>
        <fullName evidence="1">DUF493 domain-containing protein</fullName>
    </submittedName>
</protein>
<evidence type="ECO:0000313" key="1">
    <source>
        <dbReference type="EMBL" id="DAB37235.1"/>
    </source>
</evidence>
<dbReference type="InterPro" id="IPR007454">
    <property type="entry name" value="UPF0250_YbeD-like"/>
</dbReference>
<dbReference type="Proteomes" id="UP000231638">
    <property type="component" value="Unassembled WGS sequence"/>
</dbReference>